<evidence type="ECO:0000259" key="3">
    <source>
        <dbReference type="Pfam" id="PF02719"/>
    </source>
</evidence>
<dbReference type="AlphaFoldDB" id="A6L937"/>
<evidence type="ECO:0000256" key="2">
    <source>
        <dbReference type="SAM" id="Phobius"/>
    </source>
</evidence>
<dbReference type="Proteomes" id="UP000000566">
    <property type="component" value="Chromosome"/>
</dbReference>
<dbReference type="PANTHER" id="PTHR43318">
    <property type="entry name" value="UDP-N-ACETYLGLUCOSAMINE 4,6-DEHYDRATASE"/>
    <property type="match status" value="1"/>
</dbReference>
<dbReference type="KEGG" id="pdi:BDI_0423"/>
<proteinExistence type="inferred from homology"/>
<comment type="similarity">
    <text evidence="1">Belongs to the polysaccharide synthase family.</text>
</comment>
<feature type="transmembrane region" description="Helical" evidence="2">
    <location>
        <begin position="128"/>
        <end position="158"/>
    </location>
</feature>
<protein>
    <submittedName>
        <fullName evidence="4">Putative nucleoside-diphosphate sugar epimerase/dehydrase</fullName>
    </submittedName>
</protein>
<dbReference type="STRING" id="435591.BDI_0423"/>
<feature type="transmembrane region" description="Helical" evidence="2">
    <location>
        <begin position="99"/>
        <end position="122"/>
    </location>
</feature>
<evidence type="ECO:0000256" key="1">
    <source>
        <dbReference type="ARBA" id="ARBA00007430"/>
    </source>
</evidence>
<name>A6L937_PARD8</name>
<gene>
    <name evidence="4" type="ordered locus">BDI_0423</name>
</gene>
<keyword evidence="2" id="KW-0812">Transmembrane</keyword>
<dbReference type="HOGENOM" id="CLU_013560_5_2_10"/>
<dbReference type="EMBL" id="CP000140">
    <property type="protein sequence ID" value="ABR42201.1"/>
    <property type="molecule type" value="Genomic_DNA"/>
</dbReference>
<feature type="domain" description="Polysaccharide biosynthesis protein CapD-like" evidence="3">
    <location>
        <begin position="311"/>
        <end position="600"/>
    </location>
</feature>
<feature type="transmembrane region" description="Helical" evidence="2">
    <location>
        <begin position="67"/>
        <end position="87"/>
    </location>
</feature>
<evidence type="ECO:0000313" key="5">
    <source>
        <dbReference type="Proteomes" id="UP000000566"/>
    </source>
</evidence>
<dbReference type="CDD" id="cd05237">
    <property type="entry name" value="UDP_invert_4-6DH_SDR_e"/>
    <property type="match status" value="1"/>
</dbReference>
<feature type="transmembrane region" description="Helical" evidence="2">
    <location>
        <begin position="32"/>
        <end position="61"/>
    </location>
</feature>
<keyword evidence="5" id="KW-1185">Reference proteome</keyword>
<organism evidence="4 5">
    <name type="scientific">Parabacteroides distasonis (strain ATCC 8503 / DSM 20701 / CIP 104284 / JCM 5825 / NCTC 11152)</name>
    <dbReference type="NCBI Taxonomy" id="435591"/>
    <lineage>
        <taxon>Bacteria</taxon>
        <taxon>Pseudomonadati</taxon>
        <taxon>Bacteroidota</taxon>
        <taxon>Bacteroidia</taxon>
        <taxon>Bacteroidales</taxon>
        <taxon>Tannerellaceae</taxon>
        <taxon>Parabacteroides</taxon>
    </lineage>
</organism>
<evidence type="ECO:0000313" key="4">
    <source>
        <dbReference type="EMBL" id="ABR42201.1"/>
    </source>
</evidence>
<dbReference type="InterPro" id="IPR036291">
    <property type="entry name" value="NAD(P)-bd_dom_sf"/>
</dbReference>
<sequence>MNKTNMEKVKYRYNRWRLALGRLVNLRYINRWIIFCADLFISLCVSLIGVLGLLSIMHVYISGISVLKVGIASFVASILSFLTFKVYHGVIRHSTLRGLWRIGGVAITKSILMFILLHLLRANFNSSIYWVGGITDCMLTIVLLITLRVFVINVYNSVLSQLGKKRKRVLVFGMDEDSVMIATSPNRQVFMQNYSIIGFLTFGSAKKNLRIAELPVYQIEDIDDLLRLIPRNNLDGILFPNIKTVRREGDRLIHYCEQASLKPLVVPDMEEVHEGGMKRSVREIRIEDLLGREEISINLGEIGLLLKDKTILVTGAAGSIGSEICRQLAHFPIKKLICLDAAETPMHDLRLELEEKYKELDFVPIIGDVRNPDRVDYVFRNWHPQVVFHAAAYKHVPLMEENPCEAVRTNVFGTRVIADAAVSYGVEKFVMISTDKAVNPTNIMGCSKRLAEIYVQSLSVAISKGALAGNTKFITTRFGNVLGSNGSVIPRFRDQIAKGGPVTVTHPDIIRYFMTIPEACRLVLEAGTMGKGGEIFIFDMGEPVKIADLAKRMIELSGLQVDKDIEIKYTGLRPGEKLYEELLSNKENTKETPHEKIRVAAVREYAYKDVVEHIDLLAELSLHVHILPMVREMKSFVPEFKSQNSQFTRLDGVN</sequence>
<dbReference type="Pfam" id="PF02719">
    <property type="entry name" value="Polysacc_synt_2"/>
    <property type="match status" value="1"/>
</dbReference>
<accession>A6L937</accession>
<keyword evidence="2" id="KW-0472">Membrane</keyword>
<reference evidence="4 5" key="1">
    <citation type="journal article" date="2007" name="PLoS Biol.">
        <title>Evolution of symbiotic bacteria in the distal human intestine.</title>
        <authorList>
            <person name="Xu J."/>
            <person name="Mahowald M.A."/>
            <person name="Ley R.E."/>
            <person name="Lozupone C.A."/>
            <person name="Hamady M."/>
            <person name="Martens E.C."/>
            <person name="Henrissat B."/>
            <person name="Coutinho P.M."/>
            <person name="Minx P."/>
            <person name="Latreille P."/>
            <person name="Cordum H."/>
            <person name="Van Brunt A."/>
            <person name="Kim K."/>
            <person name="Fulton R.S."/>
            <person name="Fulton L.A."/>
            <person name="Clifton S.W."/>
            <person name="Wilson R.K."/>
            <person name="Knight R.D."/>
            <person name="Gordon J.I."/>
        </authorList>
    </citation>
    <scope>NUCLEOTIDE SEQUENCE [LARGE SCALE GENOMIC DNA]</scope>
    <source>
        <strain evidence="5">ATCC 8503 / DSM 20701 / CIP 104284 / JCM 5825 / NCTC 11152</strain>
    </source>
</reference>
<dbReference type="PaxDb" id="435591-BDI_0423"/>
<keyword evidence="2" id="KW-1133">Transmembrane helix</keyword>
<dbReference type="eggNOG" id="COG1086">
    <property type="taxonomic scope" value="Bacteria"/>
</dbReference>
<dbReference type="SUPFAM" id="SSF51735">
    <property type="entry name" value="NAD(P)-binding Rossmann-fold domains"/>
    <property type="match status" value="1"/>
</dbReference>
<dbReference type="InterPro" id="IPR003869">
    <property type="entry name" value="Polysac_CapD-like"/>
</dbReference>
<dbReference type="PANTHER" id="PTHR43318:SF1">
    <property type="entry name" value="POLYSACCHARIDE BIOSYNTHESIS PROTEIN EPSC-RELATED"/>
    <property type="match status" value="1"/>
</dbReference>
<dbReference type="Gene3D" id="3.40.50.720">
    <property type="entry name" value="NAD(P)-binding Rossmann-like Domain"/>
    <property type="match status" value="2"/>
</dbReference>
<dbReference type="InterPro" id="IPR051203">
    <property type="entry name" value="Polysaccharide_Synthase-Rel"/>
</dbReference>